<evidence type="ECO:0000313" key="3">
    <source>
        <dbReference type="Proteomes" id="UP001595974"/>
    </source>
</evidence>
<dbReference type="EMBL" id="JBHSOG010000094">
    <property type="protein sequence ID" value="MFC5771419.1"/>
    <property type="molecule type" value="Genomic_DNA"/>
</dbReference>
<dbReference type="Pfam" id="PF09673">
    <property type="entry name" value="TrbC_Ftype"/>
    <property type="match status" value="1"/>
</dbReference>
<dbReference type="RefSeq" id="WP_096447989.1">
    <property type="nucleotide sequence ID" value="NZ_JBHSOG010000094.1"/>
</dbReference>
<sequence length="232" mass="24437">MPARTEIRAVAACVCALGLLAAGIALAQAPRWPDASDIGRAQKAHPFPQADRLGAQPVPAPPRVNLPPAAAPTDIEALARSGARLGSPSTQTTVTSPLRIFITLEMPRASLQLLTDQAARSGAVLVLRGLKANSMRETLAAVSSLIGERQVAWVIDPEAFARHRIERAPTFVLSLDDRADTATSCGTDCRTPPAFVSVSGDVSLDHALDTLARQRPEARPLVAPLLARLKGS</sequence>
<comment type="caution">
    <text evidence="2">The sequence shown here is derived from an EMBL/GenBank/DDBJ whole genome shotgun (WGS) entry which is preliminary data.</text>
</comment>
<gene>
    <name evidence="2" type="primary">trbC</name>
    <name evidence="2" type="ORF">ACFPTN_18730</name>
</gene>
<organism evidence="2 3">
    <name type="scientific">Thauera sinica</name>
    <dbReference type="NCBI Taxonomy" id="2665146"/>
    <lineage>
        <taxon>Bacteria</taxon>
        <taxon>Pseudomonadati</taxon>
        <taxon>Pseudomonadota</taxon>
        <taxon>Betaproteobacteria</taxon>
        <taxon>Rhodocyclales</taxon>
        <taxon>Zoogloeaceae</taxon>
        <taxon>Thauera</taxon>
    </lineage>
</organism>
<feature type="signal peptide" evidence="1">
    <location>
        <begin position="1"/>
        <end position="27"/>
    </location>
</feature>
<dbReference type="InterPro" id="IPR019106">
    <property type="entry name" value="T4SS_TrbC"/>
</dbReference>
<reference evidence="3" key="1">
    <citation type="journal article" date="2019" name="Int. J. Syst. Evol. Microbiol.">
        <title>The Global Catalogue of Microorganisms (GCM) 10K type strain sequencing project: providing services to taxonomists for standard genome sequencing and annotation.</title>
        <authorList>
            <consortium name="The Broad Institute Genomics Platform"/>
            <consortium name="The Broad Institute Genome Sequencing Center for Infectious Disease"/>
            <person name="Wu L."/>
            <person name="Ma J."/>
        </authorList>
    </citation>
    <scope>NUCLEOTIDE SEQUENCE [LARGE SCALE GENOMIC DNA]</scope>
    <source>
        <strain evidence="3">SHR3</strain>
    </source>
</reference>
<proteinExistence type="predicted"/>
<accession>A0ABW1AWK7</accession>
<dbReference type="InterPro" id="IPR014113">
    <property type="entry name" value="T4SS_TrbC_subgr"/>
</dbReference>
<dbReference type="NCBIfam" id="TIGR02742">
    <property type="entry name" value="TrbC_Ftype"/>
    <property type="match status" value="1"/>
</dbReference>
<feature type="chain" id="PRO_5045063332" evidence="1">
    <location>
        <begin position="28"/>
        <end position="232"/>
    </location>
</feature>
<dbReference type="Proteomes" id="UP001595974">
    <property type="component" value="Unassembled WGS sequence"/>
</dbReference>
<keyword evidence="1" id="KW-0732">Signal</keyword>
<keyword evidence="3" id="KW-1185">Reference proteome</keyword>
<protein>
    <submittedName>
        <fullName evidence="2">Type-F conjugative transfer system pilin assembly protein TrbC</fullName>
    </submittedName>
</protein>
<evidence type="ECO:0000256" key="1">
    <source>
        <dbReference type="SAM" id="SignalP"/>
    </source>
</evidence>
<name>A0ABW1AWK7_9RHOO</name>
<evidence type="ECO:0000313" key="2">
    <source>
        <dbReference type="EMBL" id="MFC5771419.1"/>
    </source>
</evidence>